<dbReference type="EMBL" id="FMYW01000003">
    <property type="protein sequence ID" value="SDC17528.1"/>
    <property type="molecule type" value="Genomic_DNA"/>
</dbReference>
<dbReference type="InterPro" id="IPR036388">
    <property type="entry name" value="WH-like_DNA-bd_sf"/>
</dbReference>
<dbReference type="SUPFAM" id="SSF47781">
    <property type="entry name" value="RuvA domain 2-like"/>
    <property type="match status" value="1"/>
</dbReference>
<dbReference type="Proteomes" id="UP000198943">
    <property type="component" value="Unassembled WGS sequence"/>
</dbReference>
<protein>
    <submittedName>
        <fullName evidence="4">DNA protecting protein DprA</fullName>
    </submittedName>
</protein>
<gene>
    <name evidence="4" type="ORF">SAMN04487864_10399</name>
</gene>
<proteinExistence type="inferred from homology"/>
<sequence length="368" mass="39157">MENYYWAALGAAKGIGTARLLALVKAFGSAQNLYEAEEADILATGIVSEKSAAQFAECRKDNGNLPEKLREQCERFGVSVVPVTGPEYPERLKQILRPPVVLYVKGTLPDCRYSIGMVGSRLADAYGVKVATVFSKALATAGVVVVSGGAKGIDSASHAGALQGGGKTVAVLGCGVDVVYPHTNAKLFAAIAENGALVSEYPPGTQPERYHFPERNRIINGISQGVVLVQATARSGALITTEFAMDEGREVFCVPGNIFTDKSAGPHKLIKAGARLVDSPKEILEELFPELSGSMHSNLFSGCNDAAPLRKCPEAHRKILDLLTQGPLTLEQIVNASGFSIGEASVMLLEMQMMGFVQMNSAQQYFCS</sequence>
<dbReference type="SUPFAM" id="SSF102405">
    <property type="entry name" value="MCP/YpsA-like"/>
    <property type="match status" value="1"/>
</dbReference>
<dbReference type="Gene3D" id="1.10.10.10">
    <property type="entry name" value="Winged helix-like DNA-binding domain superfamily/Winged helix DNA-binding domain"/>
    <property type="match status" value="1"/>
</dbReference>
<dbReference type="InterPro" id="IPR041614">
    <property type="entry name" value="DprA_WH"/>
</dbReference>
<name>A0A1G6JFR2_9FIRM</name>
<accession>A0A1G6JFR2</accession>
<dbReference type="Gene3D" id="3.40.50.450">
    <property type="match status" value="1"/>
</dbReference>
<dbReference type="GO" id="GO:0009294">
    <property type="term" value="P:DNA-mediated transformation"/>
    <property type="evidence" value="ECO:0007669"/>
    <property type="project" value="InterPro"/>
</dbReference>
<evidence type="ECO:0000313" key="5">
    <source>
        <dbReference type="Proteomes" id="UP000198943"/>
    </source>
</evidence>
<dbReference type="RefSeq" id="WP_176760381.1">
    <property type="nucleotide sequence ID" value="NZ_FMYW01000003.1"/>
</dbReference>
<dbReference type="PANTHER" id="PTHR43022:SF1">
    <property type="entry name" value="PROTEIN SMF"/>
    <property type="match status" value="1"/>
</dbReference>
<dbReference type="Pfam" id="PF17782">
    <property type="entry name" value="WHD_DprA"/>
    <property type="match status" value="1"/>
</dbReference>
<evidence type="ECO:0000313" key="4">
    <source>
        <dbReference type="EMBL" id="SDC17528.1"/>
    </source>
</evidence>
<dbReference type="InterPro" id="IPR010994">
    <property type="entry name" value="RuvA_2-like"/>
</dbReference>
<comment type="similarity">
    <text evidence="1">Belongs to the DprA/Smf family.</text>
</comment>
<reference evidence="5" key="1">
    <citation type="submission" date="2016-10" db="EMBL/GenBank/DDBJ databases">
        <authorList>
            <person name="Varghese N."/>
            <person name="Submissions S."/>
        </authorList>
    </citation>
    <scope>NUCLEOTIDE SEQUENCE [LARGE SCALE GENOMIC DNA]</scope>
    <source>
        <strain evidence="5">DSM 11005</strain>
    </source>
</reference>
<organism evidence="4 5">
    <name type="scientific">Succiniclasticum ruminis</name>
    <dbReference type="NCBI Taxonomy" id="40841"/>
    <lineage>
        <taxon>Bacteria</taxon>
        <taxon>Bacillati</taxon>
        <taxon>Bacillota</taxon>
        <taxon>Negativicutes</taxon>
        <taxon>Acidaminococcales</taxon>
        <taxon>Acidaminococcaceae</taxon>
        <taxon>Succiniclasticum</taxon>
    </lineage>
</organism>
<feature type="domain" description="DprA winged helix" evidence="3">
    <location>
        <begin position="310"/>
        <end position="358"/>
    </location>
</feature>
<dbReference type="PANTHER" id="PTHR43022">
    <property type="entry name" value="PROTEIN SMF"/>
    <property type="match status" value="1"/>
</dbReference>
<keyword evidence="5" id="KW-1185">Reference proteome</keyword>
<dbReference type="AlphaFoldDB" id="A0A1G6JFR2"/>
<dbReference type="InterPro" id="IPR003488">
    <property type="entry name" value="DprA"/>
</dbReference>
<evidence type="ECO:0000259" key="3">
    <source>
        <dbReference type="Pfam" id="PF17782"/>
    </source>
</evidence>
<feature type="domain" description="Smf/DprA SLOG" evidence="2">
    <location>
        <begin position="83"/>
        <end position="287"/>
    </location>
</feature>
<evidence type="ECO:0000256" key="1">
    <source>
        <dbReference type="ARBA" id="ARBA00006525"/>
    </source>
</evidence>
<evidence type="ECO:0000259" key="2">
    <source>
        <dbReference type="Pfam" id="PF02481"/>
    </source>
</evidence>
<dbReference type="InterPro" id="IPR057666">
    <property type="entry name" value="DrpA_SLOG"/>
</dbReference>
<dbReference type="Pfam" id="PF02481">
    <property type="entry name" value="DNA_processg_A"/>
    <property type="match status" value="1"/>
</dbReference>
<dbReference type="NCBIfam" id="TIGR00732">
    <property type="entry name" value="dprA"/>
    <property type="match status" value="1"/>
</dbReference>